<sequence>MVFFWAMLILIGMVVADFYLPMLPSATLVTAMVGLVFGNPLLVGVLLVGAAGSSWLGEFLGYRVFRVIRAGLRRRAPRAVTGTATRLLTRTVVKLEGLLQRTVVDHPYRTTMVARFLPAGRTTLAWVAAGAGRAPYARMAALGGALWAVYTVGLGLLIVWIAGPGWESLIGSVVTVLAVGVVLTWFAKRWQRNKAAEILDSEPVEEEADAAA</sequence>
<evidence type="ECO:0000313" key="2">
    <source>
        <dbReference type="EMBL" id="THV25907.1"/>
    </source>
</evidence>
<feature type="transmembrane region" description="Helical" evidence="1">
    <location>
        <begin position="169"/>
        <end position="187"/>
    </location>
</feature>
<dbReference type="AlphaFoldDB" id="A0A4S8P6K0"/>
<comment type="caution">
    <text evidence="2">The sequence shown here is derived from an EMBL/GenBank/DDBJ whole genome shotgun (WGS) entry which is preliminary data.</text>
</comment>
<reference evidence="2 3" key="1">
    <citation type="journal article" date="2018" name="Int. J. Syst. Evol. Microbiol.">
        <title>Glycomyces paridis sp. nov., isolated from the medicinal plant Paris polyphylla.</title>
        <authorList>
            <person name="Fang X.M."/>
            <person name="Bai J.L."/>
            <person name="Su J."/>
            <person name="Zhao L.L."/>
            <person name="Liu H.Y."/>
            <person name="Ma B.P."/>
            <person name="Zhang Y.Q."/>
            <person name="Yu L.Y."/>
        </authorList>
    </citation>
    <scope>NUCLEOTIDE SEQUENCE [LARGE SCALE GENOMIC DNA]</scope>
    <source>
        <strain evidence="2 3">CPCC 204357</strain>
    </source>
</reference>
<accession>A0A4S8P6K0</accession>
<name>A0A4S8P6K0_9ACTN</name>
<keyword evidence="1" id="KW-0472">Membrane</keyword>
<evidence type="ECO:0000256" key="1">
    <source>
        <dbReference type="SAM" id="Phobius"/>
    </source>
</evidence>
<keyword evidence="1" id="KW-1133">Transmembrane helix</keyword>
<keyword evidence="3" id="KW-1185">Reference proteome</keyword>
<dbReference type="OrthoDB" id="9813426at2"/>
<keyword evidence="1" id="KW-0812">Transmembrane</keyword>
<gene>
    <name evidence="2" type="ORF">E9998_19405</name>
</gene>
<dbReference type="EMBL" id="STGX01000016">
    <property type="protein sequence ID" value="THV25907.1"/>
    <property type="molecule type" value="Genomic_DNA"/>
</dbReference>
<dbReference type="Proteomes" id="UP000305792">
    <property type="component" value="Unassembled WGS sequence"/>
</dbReference>
<evidence type="ECO:0000313" key="3">
    <source>
        <dbReference type="Proteomes" id="UP000305792"/>
    </source>
</evidence>
<feature type="transmembrane region" description="Helical" evidence="1">
    <location>
        <begin position="140"/>
        <end position="163"/>
    </location>
</feature>
<dbReference type="RefSeq" id="WP_136531355.1">
    <property type="nucleotide sequence ID" value="NZ_STGX01000016.1"/>
</dbReference>
<protein>
    <submittedName>
        <fullName evidence="2">VTT domain-containing protein</fullName>
    </submittedName>
</protein>
<feature type="transmembrane region" description="Helical" evidence="1">
    <location>
        <begin position="40"/>
        <end position="65"/>
    </location>
</feature>
<proteinExistence type="predicted"/>
<organism evidence="2 3">
    <name type="scientific">Glycomyces paridis</name>
    <dbReference type="NCBI Taxonomy" id="2126555"/>
    <lineage>
        <taxon>Bacteria</taxon>
        <taxon>Bacillati</taxon>
        <taxon>Actinomycetota</taxon>
        <taxon>Actinomycetes</taxon>
        <taxon>Glycomycetales</taxon>
        <taxon>Glycomycetaceae</taxon>
        <taxon>Glycomyces</taxon>
    </lineage>
</organism>